<keyword evidence="2" id="KW-1185">Reference proteome</keyword>
<dbReference type="Proteomes" id="UP000321816">
    <property type="component" value="Chromosome"/>
</dbReference>
<dbReference type="Pfam" id="PF14084">
    <property type="entry name" value="DUF4264"/>
    <property type="match status" value="1"/>
</dbReference>
<evidence type="ECO:0000313" key="2">
    <source>
        <dbReference type="Proteomes" id="UP000321816"/>
    </source>
</evidence>
<protein>
    <submittedName>
        <fullName evidence="1">YpmA family protein</fullName>
    </submittedName>
</protein>
<evidence type="ECO:0000313" key="1">
    <source>
        <dbReference type="EMBL" id="WWD81498.1"/>
    </source>
</evidence>
<dbReference type="EMBL" id="CP144914">
    <property type="protein sequence ID" value="WWD81498.1"/>
    <property type="molecule type" value="Genomic_DNA"/>
</dbReference>
<proteinExistence type="predicted"/>
<accession>A0A5C7FF74</accession>
<dbReference type="OrthoDB" id="2382360at2"/>
<name>A0A5C7FF74_9BACI</name>
<dbReference type="KEGG" id="ahal:FTX54_008165"/>
<gene>
    <name evidence="1" type="ORF">FTX54_008165</name>
</gene>
<dbReference type="AlphaFoldDB" id="A0A5C7FF74"/>
<dbReference type="PIRSF" id="PIRSF036698">
    <property type="entry name" value="UCP036698"/>
    <property type="match status" value="1"/>
</dbReference>
<organism evidence="1 2">
    <name type="scientific">Alkalicoccus halolimnae</name>
    <dbReference type="NCBI Taxonomy" id="1667239"/>
    <lineage>
        <taxon>Bacteria</taxon>
        <taxon>Bacillati</taxon>
        <taxon>Bacillota</taxon>
        <taxon>Bacilli</taxon>
        <taxon>Bacillales</taxon>
        <taxon>Bacillaceae</taxon>
        <taxon>Alkalicoccus</taxon>
    </lineage>
</organism>
<sequence length="61" mass="7134">MGKDQVQLLSTVKIEKCRDAYKLVDSLNRTLKERDLMFGLALDHEDEEKMVFTIYDTKDPV</sequence>
<dbReference type="InterPro" id="IPR012190">
    <property type="entry name" value="UCP036698"/>
</dbReference>
<dbReference type="RefSeq" id="WP_147804760.1">
    <property type="nucleotide sequence ID" value="NZ_CP144914.1"/>
</dbReference>
<reference evidence="1 2" key="1">
    <citation type="submission" date="2024-01" db="EMBL/GenBank/DDBJ databases">
        <title>Complete Genome Sequence of Alkalicoccus halolimnae BZ-SZ-XJ29T, a Moderately Halophilic Bacterium Isolated from a Salt Lake.</title>
        <authorList>
            <person name="Zhao B."/>
        </authorList>
    </citation>
    <scope>NUCLEOTIDE SEQUENCE [LARGE SCALE GENOMIC DNA]</scope>
    <source>
        <strain evidence="1 2">BZ-SZ-XJ29</strain>
    </source>
</reference>